<gene>
    <name evidence="2" type="ORF">SAMN04487958_106194</name>
</gene>
<evidence type="ECO:0000256" key="1">
    <source>
        <dbReference type="SAM" id="SignalP"/>
    </source>
</evidence>
<evidence type="ECO:0008006" key="4">
    <source>
        <dbReference type="Google" id="ProtNLM"/>
    </source>
</evidence>
<feature type="signal peptide" evidence="1">
    <location>
        <begin position="1"/>
        <end position="20"/>
    </location>
</feature>
<dbReference type="Proteomes" id="UP000198505">
    <property type="component" value="Unassembled WGS sequence"/>
</dbReference>
<protein>
    <recommendedName>
        <fullName evidence="4">Oxidoreductase molybdopterin-binding domain-containing protein</fullName>
    </recommendedName>
</protein>
<dbReference type="STRING" id="416874.SAMN04487958_106194"/>
<reference evidence="3" key="1">
    <citation type="submission" date="2016-10" db="EMBL/GenBank/DDBJ databases">
        <authorList>
            <person name="Varghese N."/>
            <person name="Submissions S."/>
        </authorList>
    </citation>
    <scope>NUCLEOTIDE SEQUENCE [LARGE SCALE GENOMIC DNA]</scope>
    <source>
        <strain evidence="3">CGMCC 1.6495</strain>
    </source>
</reference>
<proteinExistence type="predicted"/>
<organism evidence="2 3">
    <name type="scientific">Vreelandella subterranea</name>
    <dbReference type="NCBI Taxonomy" id="416874"/>
    <lineage>
        <taxon>Bacteria</taxon>
        <taxon>Pseudomonadati</taxon>
        <taxon>Pseudomonadota</taxon>
        <taxon>Gammaproteobacteria</taxon>
        <taxon>Oceanospirillales</taxon>
        <taxon>Halomonadaceae</taxon>
        <taxon>Vreelandella</taxon>
    </lineage>
</organism>
<feature type="chain" id="PRO_5011571494" description="Oxidoreductase molybdopterin-binding domain-containing protein" evidence="1">
    <location>
        <begin position="21"/>
        <end position="172"/>
    </location>
</feature>
<keyword evidence="3" id="KW-1185">Reference proteome</keyword>
<accession>A0A1H9UAP2</accession>
<sequence>MFAPVRQILMMMAFAAGVFAAPVPAAEVTSSALSPSTDASPVLTLHSGDVHRPISRAAIEQSPLYEVVLQHFEGPKGSFAGVWLDDFLEAQEIDVSATLRFIAHDDYTTFITPEDRAAKRYLLVTRLDGKSLTRNEFGPTMLVIPEDAEAVEAGTESMTPWIWSIKDIYLQQ</sequence>
<dbReference type="RefSeq" id="WP_092827729.1">
    <property type="nucleotide sequence ID" value="NZ_FOGS01000006.1"/>
</dbReference>
<dbReference type="AlphaFoldDB" id="A0A1H9UAP2"/>
<name>A0A1H9UAP2_9GAMM</name>
<dbReference type="SUPFAM" id="SSF56524">
    <property type="entry name" value="Oxidoreductase molybdopterin-binding domain"/>
    <property type="match status" value="1"/>
</dbReference>
<evidence type="ECO:0000313" key="2">
    <source>
        <dbReference type="EMBL" id="SES06535.1"/>
    </source>
</evidence>
<evidence type="ECO:0000313" key="3">
    <source>
        <dbReference type="Proteomes" id="UP000198505"/>
    </source>
</evidence>
<dbReference type="EMBL" id="FOGS01000006">
    <property type="protein sequence ID" value="SES06535.1"/>
    <property type="molecule type" value="Genomic_DNA"/>
</dbReference>
<dbReference type="InterPro" id="IPR036374">
    <property type="entry name" value="OxRdtase_Mopterin-bd_sf"/>
</dbReference>
<keyword evidence="1" id="KW-0732">Signal</keyword>